<dbReference type="EMBL" id="BAVR01000010">
    <property type="protein sequence ID" value="GAE87759.1"/>
    <property type="molecule type" value="Genomic_DNA"/>
</dbReference>
<dbReference type="PANTHER" id="PTHR23076">
    <property type="entry name" value="METALLOPROTEASE M41 FTSH"/>
    <property type="match status" value="1"/>
</dbReference>
<dbReference type="GO" id="GO:0004176">
    <property type="term" value="F:ATP-dependent peptidase activity"/>
    <property type="evidence" value="ECO:0007669"/>
    <property type="project" value="InterPro"/>
</dbReference>
<dbReference type="GO" id="GO:0051301">
    <property type="term" value="P:cell division"/>
    <property type="evidence" value="ECO:0007669"/>
    <property type="project" value="UniProtKB-KW"/>
</dbReference>
<name>W4V4S0_9FIRM</name>
<proteinExistence type="predicted"/>
<sequence>MKQANGIARSMITKYGMSETLGNLVFGNENDEVFIGRDLAQTRNYSEEVAAQIDREVKKIIDSCYEKITNILKENINKLQCHSKCSYRKRKA</sequence>
<dbReference type="Proteomes" id="UP000019109">
    <property type="component" value="Unassembled WGS sequence"/>
</dbReference>
<evidence type="ECO:0000313" key="2">
    <source>
        <dbReference type="EMBL" id="GAE87759.1"/>
    </source>
</evidence>
<dbReference type="Gene3D" id="1.20.58.760">
    <property type="entry name" value="Peptidase M41"/>
    <property type="match status" value="1"/>
</dbReference>
<accession>W4V4S0</accession>
<gene>
    <name evidence="2" type="ORF">JCM21531_1156</name>
</gene>
<dbReference type="GO" id="GO:0006508">
    <property type="term" value="P:proteolysis"/>
    <property type="evidence" value="ECO:0007669"/>
    <property type="project" value="InterPro"/>
</dbReference>
<reference evidence="2" key="1">
    <citation type="journal article" date="2014" name="Genome Announc.">
        <title>Draft Genome Sequence of Clostridium straminisolvens Strain JCM 21531T, Isolated from a Cellulose-Degrading Bacterial Community.</title>
        <authorList>
            <person name="Yuki M."/>
            <person name="Oshima K."/>
            <person name="Suda W."/>
            <person name="Sakamoto M."/>
            <person name="Kitamura K."/>
            <person name="Iida T."/>
            <person name="Hattori M."/>
            <person name="Ohkuma M."/>
        </authorList>
    </citation>
    <scope>NUCLEOTIDE SEQUENCE [LARGE SCALE GENOMIC DNA]</scope>
    <source>
        <strain evidence="2">JCM 21531</strain>
    </source>
</reference>
<keyword evidence="3" id="KW-1185">Reference proteome</keyword>
<dbReference type="GO" id="GO:0005524">
    <property type="term" value="F:ATP binding"/>
    <property type="evidence" value="ECO:0007669"/>
    <property type="project" value="InterPro"/>
</dbReference>
<organism evidence="2 3">
    <name type="scientific">Acetivibrio straminisolvens JCM 21531</name>
    <dbReference type="NCBI Taxonomy" id="1294263"/>
    <lineage>
        <taxon>Bacteria</taxon>
        <taxon>Bacillati</taxon>
        <taxon>Bacillota</taxon>
        <taxon>Clostridia</taxon>
        <taxon>Eubacteriales</taxon>
        <taxon>Oscillospiraceae</taxon>
        <taxon>Acetivibrio</taxon>
    </lineage>
</organism>
<dbReference type="GO" id="GO:0005886">
    <property type="term" value="C:plasma membrane"/>
    <property type="evidence" value="ECO:0007669"/>
    <property type="project" value="TreeGrafter"/>
</dbReference>
<dbReference type="GO" id="GO:0004222">
    <property type="term" value="F:metalloendopeptidase activity"/>
    <property type="evidence" value="ECO:0007669"/>
    <property type="project" value="InterPro"/>
</dbReference>
<protein>
    <submittedName>
        <fullName evidence="2">Cell division protein FtsH</fullName>
    </submittedName>
</protein>
<evidence type="ECO:0000313" key="3">
    <source>
        <dbReference type="Proteomes" id="UP000019109"/>
    </source>
</evidence>
<dbReference type="Pfam" id="PF01434">
    <property type="entry name" value="Peptidase_M41"/>
    <property type="match status" value="1"/>
</dbReference>
<dbReference type="GO" id="GO:0030163">
    <property type="term" value="P:protein catabolic process"/>
    <property type="evidence" value="ECO:0007669"/>
    <property type="project" value="TreeGrafter"/>
</dbReference>
<dbReference type="SUPFAM" id="SSF140990">
    <property type="entry name" value="FtsH protease domain-like"/>
    <property type="match status" value="1"/>
</dbReference>
<keyword evidence="2" id="KW-0131">Cell cycle</keyword>
<dbReference type="InterPro" id="IPR037219">
    <property type="entry name" value="Peptidase_M41-like"/>
</dbReference>
<feature type="domain" description="Peptidase M41" evidence="1">
    <location>
        <begin position="1"/>
        <end position="80"/>
    </location>
</feature>
<dbReference type="AlphaFoldDB" id="W4V4S0"/>
<dbReference type="PANTHER" id="PTHR23076:SF97">
    <property type="entry name" value="ATP-DEPENDENT ZINC METALLOPROTEASE YME1L1"/>
    <property type="match status" value="1"/>
</dbReference>
<evidence type="ECO:0000259" key="1">
    <source>
        <dbReference type="Pfam" id="PF01434"/>
    </source>
</evidence>
<keyword evidence="2" id="KW-0132">Cell division</keyword>
<dbReference type="InterPro" id="IPR000642">
    <property type="entry name" value="Peptidase_M41"/>
</dbReference>
<dbReference type="STRING" id="1294263.JCM21531_1156"/>
<comment type="caution">
    <text evidence="2">The sequence shown here is derived from an EMBL/GenBank/DDBJ whole genome shotgun (WGS) entry which is preliminary data.</text>
</comment>